<dbReference type="AlphaFoldDB" id="A0A921HZI8"/>
<dbReference type="InterPro" id="IPR012338">
    <property type="entry name" value="Beta-lactam/transpept-like"/>
</dbReference>
<evidence type="ECO:0000313" key="20">
    <source>
        <dbReference type="EMBL" id="HJF92497.1"/>
    </source>
</evidence>
<evidence type="ECO:0000256" key="7">
    <source>
        <dbReference type="ARBA" id="ARBA00022670"/>
    </source>
</evidence>
<evidence type="ECO:0000256" key="6">
    <source>
        <dbReference type="ARBA" id="ARBA00022645"/>
    </source>
</evidence>
<dbReference type="InterPro" id="IPR023346">
    <property type="entry name" value="Lysozyme-like_dom_sf"/>
</dbReference>
<dbReference type="PANTHER" id="PTHR32282">
    <property type="entry name" value="BINDING PROTEIN TRANSPEPTIDASE, PUTATIVE-RELATED"/>
    <property type="match status" value="1"/>
</dbReference>
<dbReference type="RefSeq" id="WP_276828126.1">
    <property type="nucleotide sequence ID" value="NZ_DYVX01000072.1"/>
</dbReference>
<keyword evidence="7" id="KW-0645">Protease</keyword>
<dbReference type="GO" id="GO:0005886">
    <property type="term" value="C:plasma membrane"/>
    <property type="evidence" value="ECO:0007669"/>
    <property type="project" value="UniProtKB-SubCell"/>
</dbReference>
<evidence type="ECO:0000256" key="1">
    <source>
        <dbReference type="ARBA" id="ARBA00004236"/>
    </source>
</evidence>
<feature type="domain" description="Glycosyl transferase family 51" evidence="19">
    <location>
        <begin position="57"/>
        <end position="238"/>
    </location>
</feature>
<dbReference type="InterPro" id="IPR050396">
    <property type="entry name" value="Glycosyltr_51/Transpeptidase"/>
</dbReference>
<evidence type="ECO:0000256" key="15">
    <source>
        <dbReference type="ARBA" id="ARBA00023316"/>
    </source>
</evidence>
<keyword evidence="9" id="KW-0808">Transferase</keyword>
<gene>
    <name evidence="20" type="ORF">K8W02_08955</name>
</gene>
<comment type="catalytic activity">
    <reaction evidence="17">
        <text>[GlcNAc-(1-&gt;4)-Mur2Ac(oyl-L-Ala-gamma-D-Glu-L-Lys-D-Ala-D-Ala)](n)-di-trans,octa-cis-undecaprenyl diphosphate + beta-D-GlcNAc-(1-&gt;4)-Mur2Ac(oyl-L-Ala-gamma-D-Glu-L-Lys-D-Ala-D-Ala)-di-trans,octa-cis-undecaprenyl diphosphate = [GlcNAc-(1-&gt;4)-Mur2Ac(oyl-L-Ala-gamma-D-Glu-L-Lys-D-Ala-D-Ala)](n+1)-di-trans,octa-cis-undecaprenyl diphosphate + di-trans,octa-cis-undecaprenyl diphosphate + H(+)</text>
        <dbReference type="Rhea" id="RHEA:23708"/>
        <dbReference type="Rhea" id="RHEA-COMP:9602"/>
        <dbReference type="Rhea" id="RHEA-COMP:9603"/>
        <dbReference type="ChEBI" id="CHEBI:15378"/>
        <dbReference type="ChEBI" id="CHEBI:58405"/>
        <dbReference type="ChEBI" id="CHEBI:60033"/>
        <dbReference type="ChEBI" id="CHEBI:78435"/>
        <dbReference type="EC" id="2.4.99.28"/>
    </reaction>
</comment>
<evidence type="ECO:0000259" key="19">
    <source>
        <dbReference type="Pfam" id="PF00912"/>
    </source>
</evidence>
<keyword evidence="6" id="KW-0121">Carboxypeptidase</keyword>
<keyword evidence="15" id="KW-0961">Cell wall biogenesis/degradation</keyword>
<evidence type="ECO:0000256" key="4">
    <source>
        <dbReference type="ARBA" id="ARBA00007739"/>
    </source>
</evidence>
<evidence type="ECO:0000256" key="3">
    <source>
        <dbReference type="ARBA" id="ARBA00007090"/>
    </source>
</evidence>
<sequence length="776" mass="88565">MIKKIIITLWILLAVMLLACVLVFTSISKGWIGYMPPVEDLENPNYKFATQVFSADGKTLGTYSYSKENRVYVGYQDLSPHIINALIATEDVRFAEHSGIDAKALFRAVVKRGLLFQKNAGGGSTITQQLSKQLYSPSAESTLERLFQKPIEWVIAVKLERYYTKEEILTMYLNKFDFLNNAVGVKTAAYTYFNCDPKDLKIEEAATLVGMCKNPSLFNPVRRNERTRGRRNVVLDQMRKAGYLSQAQCDSLQALPLKLKYNRVDHKEGPAPYFREYLRTVLTAKKPDKSDYRGWQMQKFYEDSLDWETNPLYGWCEKNTKKDGKKYNLYTDGLKIYTTIDSRMQQYAEEAVTEHLKELQGYFFKEKKGRKKAPYSFRLTQEQVDEILLRNIRQTDRYRLMKKGGASEKEIMKAFNTPQEMSVFSWAGEVDTVLTPLDSIRYYKHFLRAGFMSMNPRNGHVLAYVGGPNYHYFQYDMAMVGRRQIGSTMKPYVYALAMENGFSPCDEARHVSYTLLDENGIPWTPRNANNKRIGEMVTLKWGLANSDNWITAYLMSKLNPYELKRLVQTFGVRNREIVPSVSLCLGPCEISVAEMVSAYTAFPNRGIRVAPLLVTRIEDNEGNVLATFSPEMNEVISTSSAYKMLVMLRAVINEGTGGRVRRLGVKADMGGKTGTTNYNADGWFMGFTPSLVSGCWVGGEDRDIHFDTMLHGQGASMALPIWTKYMNKVYADKTLGYDETETFQLPEDYDPCADNGEVYEEVEEPTPDMGLDDLFN</sequence>
<evidence type="ECO:0000259" key="18">
    <source>
        <dbReference type="Pfam" id="PF00905"/>
    </source>
</evidence>
<keyword evidence="11" id="KW-0133">Cell shape</keyword>
<comment type="pathway">
    <text evidence="2">Cell wall biogenesis; peptidoglycan biosynthesis.</text>
</comment>
<evidence type="ECO:0000256" key="13">
    <source>
        <dbReference type="ARBA" id="ARBA00023136"/>
    </source>
</evidence>
<evidence type="ECO:0000256" key="5">
    <source>
        <dbReference type="ARBA" id="ARBA00022475"/>
    </source>
</evidence>
<keyword evidence="10" id="KW-0378">Hydrolase</keyword>
<evidence type="ECO:0000256" key="2">
    <source>
        <dbReference type="ARBA" id="ARBA00004752"/>
    </source>
</evidence>
<organism evidence="20 21">
    <name type="scientific">Mediterranea massiliensis</name>
    <dbReference type="NCBI Taxonomy" id="1841865"/>
    <lineage>
        <taxon>Bacteria</taxon>
        <taxon>Pseudomonadati</taxon>
        <taxon>Bacteroidota</taxon>
        <taxon>Bacteroidia</taxon>
        <taxon>Bacteroidales</taxon>
        <taxon>Bacteroidaceae</taxon>
        <taxon>Mediterranea</taxon>
    </lineage>
</organism>
<dbReference type="EMBL" id="DYVX01000072">
    <property type="protein sequence ID" value="HJF92497.1"/>
    <property type="molecule type" value="Genomic_DNA"/>
</dbReference>
<evidence type="ECO:0000256" key="8">
    <source>
        <dbReference type="ARBA" id="ARBA00022676"/>
    </source>
</evidence>
<keyword evidence="14" id="KW-0511">Multifunctional enzyme</keyword>
<comment type="similarity">
    <text evidence="4">In the N-terminal section; belongs to the glycosyltransferase 51 family.</text>
</comment>
<dbReference type="Gene3D" id="1.10.3810.10">
    <property type="entry name" value="Biosynthetic peptidoglycan transglycosylase-like"/>
    <property type="match status" value="1"/>
</dbReference>
<comment type="subcellular location">
    <subcellularLocation>
        <location evidence="1">Cell membrane</location>
    </subcellularLocation>
</comment>
<dbReference type="InterPro" id="IPR036950">
    <property type="entry name" value="PBP_transglycosylase"/>
</dbReference>
<reference evidence="20" key="2">
    <citation type="submission" date="2021-09" db="EMBL/GenBank/DDBJ databases">
        <authorList>
            <person name="Gilroy R."/>
        </authorList>
    </citation>
    <scope>NUCLEOTIDE SEQUENCE</scope>
    <source>
        <strain evidence="20">CHK55-1828</strain>
    </source>
</reference>
<keyword evidence="8" id="KW-0328">Glycosyltransferase</keyword>
<evidence type="ECO:0000256" key="10">
    <source>
        <dbReference type="ARBA" id="ARBA00022801"/>
    </source>
</evidence>
<evidence type="ECO:0000256" key="16">
    <source>
        <dbReference type="ARBA" id="ARBA00034000"/>
    </source>
</evidence>
<dbReference type="GO" id="GO:0009252">
    <property type="term" value="P:peptidoglycan biosynthetic process"/>
    <property type="evidence" value="ECO:0007669"/>
    <property type="project" value="UniProtKB-KW"/>
</dbReference>
<protein>
    <submittedName>
        <fullName evidence="20">Transglycosylase domain-containing protein</fullName>
    </submittedName>
</protein>
<dbReference type="GO" id="GO:0071555">
    <property type="term" value="P:cell wall organization"/>
    <property type="evidence" value="ECO:0007669"/>
    <property type="project" value="UniProtKB-KW"/>
</dbReference>
<feature type="domain" description="Penicillin-binding protein transpeptidase" evidence="18">
    <location>
        <begin position="451"/>
        <end position="690"/>
    </location>
</feature>
<dbReference type="GO" id="GO:0008658">
    <property type="term" value="F:penicillin binding"/>
    <property type="evidence" value="ECO:0007669"/>
    <property type="project" value="InterPro"/>
</dbReference>
<evidence type="ECO:0000256" key="17">
    <source>
        <dbReference type="ARBA" id="ARBA00049902"/>
    </source>
</evidence>
<dbReference type="GO" id="GO:0008360">
    <property type="term" value="P:regulation of cell shape"/>
    <property type="evidence" value="ECO:0007669"/>
    <property type="project" value="UniProtKB-KW"/>
</dbReference>
<evidence type="ECO:0000313" key="21">
    <source>
        <dbReference type="Proteomes" id="UP000717835"/>
    </source>
</evidence>
<dbReference type="GO" id="GO:0008955">
    <property type="term" value="F:peptidoglycan glycosyltransferase activity"/>
    <property type="evidence" value="ECO:0007669"/>
    <property type="project" value="UniProtKB-EC"/>
</dbReference>
<accession>A0A921HZI8</accession>
<dbReference type="Pfam" id="PF00912">
    <property type="entry name" value="Transgly"/>
    <property type="match status" value="1"/>
</dbReference>
<dbReference type="Gene3D" id="3.40.710.10">
    <property type="entry name" value="DD-peptidase/beta-lactamase superfamily"/>
    <property type="match status" value="2"/>
</dbReference>
<evidence type="ECO:0000256" key="9">
    <source>
        <dbReference type="ARBA" id="ARBA00022679"/>
    </source>
</evidence>
<dbReference type="InterPro" id="IPR001460">
    <property type="entry name" value="PCN-bd_Tpept"/>
</dbReference>
<keyword evidence="12" id="KW-0573">Peptidoglycan synthesis</keyword>
<dbReference type="SUPFAM" id="SSF56601">
    <property type="entry name" value="beta-lactamase/transpeptidase-like"/>
    <property type="match status" value="1"/>
</dbReference>
<evidence type="ECO:0000256" key="11">
    <source>
        <dbReference type="ARBA" id="ARBA00022960"/>
    </source>
</evidence>
<dbReference type="GO" id="GO:0009002">
    <property type="term" value="F:serine-type D-Ala-D-Ala carboxypeptidase activity"/>
    <property type="evidence" value="ECO:0007669"/>
    <property type="project" value="UniProtKB-EC"/>
</dbReference>
<dbReference type="Proteomes" id="UP000717835">
    <property type="component" value="Unassembled WGS sequence"/>
</dbReference>
<evidence type="ECO:0000256" key="14">
    <source>
        <dbReference type="ARBA" id="ARBA00023268"/>
    </source>
</evidence>
<keyword evidence="13" id="KW-0472">Membrane</keyword>
<comment type="catalytic activity">
    <reaction evidence="16">
        <text>Preferential cleavage: (Ac)2-L-Lys-D-Ala-|-D-Ala. Also transpeptidation of peptidyl-alanyl moieties that are N-acyl substituents of D-alanine.</text>
        <dbReference type="EC" id="3.4.16.4"/>
    </reaction>
</comment>
<proteinExistence type="inferred from homology"/>
<keyword evidence="5" id="KW-1003">Cell membrane</keyword>
<evidence type="ECO:0000256" key="12">
    <source>
        <dbReference type="ARBA" id="ARBA00022984"/>
    </source>
</evidence>
<comment type="caution">
    <text evidence="20">The sequence shown here is derived from an EMBL/GenBank/DDBJ whole genome shotgun (WGS) entry which is preliminary data.</text>
</comment>
<dbReference type="Pfam" id="PF00905">
    <property type="entry name" value="Transpeptidase"/>
    <property type="match status" value="1"/>
</dbReference>
<dbReference type="SUPFAM" id="SSF53955">
    <property type="entry name" value="Lysozyme-like"/>
    <property type="match status" value="1"/>
</dbReference>
<dbReference type="GO" id="GO:0030288">
    <property type="term" value="C:outer membrane-bounded periplasmic space"/>
    <property type="evidence" value="ECO:0007669"/>
    <property type="project" value="TreeGrafter"/>
</dbReference>
<dbReference type="PROSITE" id="PS51257">
    <property type="entry name" value="PROKAR_LIPOPROTEIN"/>
    <property type="match status" value="1"/>
</dbReference>
<dbReference type="InterPro" id="IPR001264">
    <property type="entry name" value="Glyco_trans_51"/>
</dbReference>
<name>A0A921HZI8_9BACT</name>
<dbReference type="PANTHER" id="PTHR32282:SF11">
    <property type="entry name" value="PENICILLIN-BINDING PROTEIN 1B"/>
    <property type="match status" value="1"/>
</dbReference>
<comment type="similarity">
    <text evidence="3">In the C-terminal section; belongs to the transpeptidase family.</text>
</comment>
<reference evidence="20" key="1">
    <citation type="journal article" date="2021" name="PeerJ">
        <title>Extensive microbial diversity within the chicken gut microbiome revealed by metagenomics and culture.</title>
        <authorList>
            <person name="Gilroy R."/>
            <person name="Ravi A."/>
            <person name="Getino M."/>
            <person name="Pursley I."/>
            <person name="Horton D.L."/>
            <person name="Alikhan N.F."/>
            <person name="Baker D."/>
            <person name="Gharbi K."/>
            <person name="Hall N."/>
            <person name="Watson M."/>
            <person name="Adriaenssens E.M."/>
            <person name="Foster-Nyarko E."/>
            <person name="Jarju S."/>
            <person name="Secka A."/>
            <person name="Antonio M."/>
            <person name="Oren A."/>
            <person name="Chaudhuri R.R."/>
            <person name="La Ragione R."/>
            <person name="Hildebrand F."/>
            <person name="Pallen M.J."/>
        </authorList>
    </citation>
    <scope>NUCLEOTIDE SEQUENCE</scope>
    <source>
        <strain evidence="20">CHK55-1828</strain>
    </source>
</reference>
<dbReference type="GO" id="GO:0006508">
    <property type="term" value="P:proteolysis"/>
    <property type="evidence" value="ECO:0007669"/>
    <property type="project" value="UniProtKB-KW"/>
</dbReference>